<comment type="caution">
    <text evidence="2">The sequence shown here is derived from an EMBL/GenBank/DDBJ whole genome shotgun (WGS) entry which is preliminary data.</text>
</comment>
<protein>
    <submittedName>
        <fullName evidence="2">Uncharacterized protein</fullName>
    </submittedName>
</protein>
<dbReference type="AlphaFoldDB" id="A0A1Y3EBW9"/>
<dbReference type="Proteomes" id="UP000243006">
    <property type="component" value="Unassembled WGS sequence"/>
</dbReference>
<evidence type="ECO:0000313" key="2">
    <source>
        <dbReference type="EMBL" id="OUC41356.1"/>
    </source>
</evidence>
<feature type="compositionally biased region" description="Polar residues" evidence="1">
    <location>
        <begin position="1"/>
        <end position="26"/>
    </location>
</feature>
<gene>
    <name evidence="2" type="ORF">D917_00417</name>
</gene>
<evidence type="ECO:0000256" key="1">
    <source>
        <dbReference type="SAM" id="MobiDB-lite"/>
    </source>
</evidence>
<reference evidence="2 3" key="1">
    <citation type="submission" date="2015-04" db="EMBL/GenBank/DDBJ databases">
        <title>Draft genome of the roundworm Trichinella nativa.</title>
        <authorList>
            <person name="Mitreva M."/>
        </authorList>
    </citation>
    <scope>NUCLEOTIDE SEQUENCE [LARGE SCALE GENOMIC DNA]</scope>
    <source>
        <strain evidence="2 3">ISS45</strain>
    </source>
</reference>
<evidence type="ECO:0000313" key="3">
    <source>
        <dbReference type="Proteomes" id="UP000243006"/>
    </source>
</evidence>
<feature type="region of interest" description="Disordered" evidence="1">
    <location>
        <begin position="1"/>
        <end position="37"/>
    </location>
</feature>
<sequence length="141" mass="16464">MQRSTRTWGTQRPPASTSKSWQPTSETRLRLPESSAAQQMRQRYYYDRKTGNPYYETHEAVWLYCSASKSRPSRKFTTPWTGPFGIVKEVSGCAACDKRTTKIRNKFDVITNPKQSPEYIAHDWCGLKKTMDVTARHHKQW</sequence>
<proteinExistence type="predicted"/>
<dbReference type="EMBL" id="LVZM01021469">
    <property type="protein sequence ID" value="OUC41356.1"/>
    <property type="molecule type" value="Genomic_DNA"/>
</dbReference>
<organism evidence="2 3">
    <name type="scientific">Trichinella nativa</name>
    <dbReference type="NCBI Taxonomy" id="6335"/>
    <lineage>
        <taxon>Eukaryota</taxon>
        <taxon>Metazoa</taxon>
        <taxon>Ecdysozoa</taxon>
        <taxon>Nematoda</taxon>
        <taxon>Enoplea</taxon>
        <taxon>Dorylaimia</taxon>
        <taxon>Trichinellida</taxon>
        <taxon>Trichinellidae</taxon>
        <taxon>Trichinella</taxon>
    </lineage>
</organism>
<name>A0A1Y3EBW9_9BILA</name>
<accession>A0A1Y3EBW9</accession>